<name>A0A5B8RJC4_9ZZZZ</name>
<feature type="transmembrane region" description="Helical" evidence="1">
    <location>
        <begin position="37"/>
        <end position="59"/>
    </location>
</feature>
<keyword evidence="1" id="KW-1133">Transmembrane helix</keyword>
<evidence type="ECO:0000256" key="1">
    <source>
        <dbReference type="SAM" id="Phobius"/>
    </source>
</evidence>
<sequence length="120" mass="12869">MEQPFWRLMYAGSAAVGALLIAGTALALRRPALLAHSWWLSVPALLCTWSFRWVVFINVQTVPKYGAGLYPYELPLGSDGLLGIVATFGLWVAVVIIVSAIAARWPQGPAAAAPREVAHG</sequence>
<keyword evidence="1" id="KW-0812">Transmembrane</keyword>
<accession>A0A5B8RJC4</accession>
<reference evidence="2" key="1">
    <citation type="submission" date="2019-06" db="EMBL/GenBank/DDBJ databases">
        <authorList>
            <person name="Murdoch R.W."/>
            <person name="Fathepure B."/>
        </authorList>
    </citation>
    <scope>NUCLEOTIDE SEQUENCE</scope>
</reference>
<dbReference type="EMBL" id="MN079987">
    <property type="protein sequence ID" value="QEA08138.1"/>
    <property type="molecule type" value="Genomic_DNA"/>
</dbReference>
<dbReference type="AlphaFoldDB" id="A0A5B8RJC4"/>
<feature type="transmembrane region" description="Helical" evidence="1">
    <location>
        <begin position="80"/>
        <end position="102"/>
    </location>
</feature>
<proteinExistence type="predicted"/>
<protein>
    <submittedName>
        <fullName evidence="2">Uncharacterized protein</fullName>
    </submittedName>
</protein>
<organism evidence="2">
    <name type="scientific">uncultured organism</name>
    <dbReference type="NCBI Taxonomy" id="155900"/>
    <lineage>
        <taxon>unclassified sequences</taxon>
        <taxon>environmental samples</taxon>
    </lineage>
</organism>
<keyword evidence="1" id="KW-0472">Membrane</keyword>
<gene>
    <name evidence="2" type="ORF">KBTEX_04515</name>
</gene>
<evidence type="ECO:0000313" key="2">
    <source>
        <dbReference type="EMBL" id="QEA08138.1"/>
    </source>
</evidence>